<accession>A0ABX5M168</accession>
<dbReference type="InterPro" id="IPR011990">
    <property type="entry name" value="TPR-like_helical_dom_sf"/>
</dbReference>
<feature type="chain" id="PRO_5045225834" description="Surface lipoprotein assembly modifier C-terminal domain-containing protein" evidence="1">
    <location>
        <begin position="32"/>
        <end position="440"/>
    </location>
</feature>
<reference evidence="3 4" key="1">
    <citation type="submission" date="2015-03" db="EMBL/GenBank/DDBJ databases">
        <authorList>
            <person name="Krishnan R."/>
            <person name="Midha S."/>
            <person name="Patil P.B."/>
            <person name="Rameshkumar N."/>
        </authorList>
    </citation>
    <scope>NUCLEOTIDE SEQUENCE [LARGE SCALE GENOMIC DNA]</scope>
    <source>
        <strain evidence="3 4">L1E11</strain>
    </source>
</reference>
<protein>
    <recommendedName>
        <fullName evidence="2">Surface lipoprotein assembly modifier C-terminal domain-containing protein</fullName>
    </recommendedName>
</protein>
<feature type="signal peptide" evidence="1">
    <location>
        <begin position="1"/>
        <end position="31"/>
    </location>
</feature>
<dbReference type="SUPFAM" id="SSF48452">
    <property type="entry name" value="TPR-like"/>
    <property type="match status" value="1"/>
</dbReference>
<proteinExistence type="predicted"/>
<dbReference type="Pfam" id="PF14559">
    <property type="entry name" value="TPR_19"/>
    <property type="match status" value="1"/>
</dbReference>
<dbReference type="InterPro" id="IPR007655">
    <property type="entry name" value="Slam_C"/>
</dbReference>
<evidence type="ECO:0000313" key="4">
    <source>
        <dbReference type="Proteomes" id="UP000248090"/>
    </source>
</evidence>
<name>A0ABX5M168_9GAMM</name>
<dbReference type="Gene3D" id="1.25.40.10">
    <property type="entry name" value="Tetratricopeptide repeat domain"/>
    <property type="match status" value="1"/>
</dbReference>
<dbReference type="Pfam" id="PF04575">
    <property type="entry name" value="SlipAM"/>
    <property type="match status" value="1"/>
</dbReference>
<comment type="caution">
    <text evidence="3">The sequence shown here is derived from an EMBL/GenBank/DDBJ whole genome shotgun (WGS) entry which is preliminary data.</text>
</comment>
<keyword evidence="4" id="KW-1185">Reference proteome</keyword>
<feature type="domain" description="Surface lipoprotein assembly modifier C-terminal" evidence="2">
    <location>
        <begin position="196"/>
        <end position="429"/>
    </location>
</feature>
<gene>
    <name evidence="3" type="ORF">WH50_14140</name>
</gene>
<evidence type="ECO:0000256" key="1">
    <source>
        <dbReference type="SAM" id="SignalP"/>
    </source>
</evidence>
<evidence type="ECO:0000313" key="3">
    <source>
        <dbReference type="EMBL" id="PXF30645.1"/>
    </source>
</evidence>
<dbReference type="Proteomes" id="UP000248090">
    <property type="component" value="Unassembled WGS sequence"/>
</dbReference>
<sequence>MKRFYHSVSGSRRLLLGLSLMGLLPWQSGQAADPLDALRSLLAHGNTTQAWFVARQFRGEWEGDPQFDQLYAQAALASGQTGEALFALERAQQSDDSAEVHWLLAQTYLAMEQQDPAKKELYLVLSRHPSPGLAAEARKRLRELGIGGRQEGLRGYVEAFIGHDSNATQGPYQQPSLAVINASDLEESDGYFGLAAGGRYDHPLSDSQTLFADGRAENLSYFDRTDQDTFKLNLNLGSRWDYERQHWKVTLQSGHERLDGDNALTRVGVTGEWGYQSTAQLRLGTFVGVHDLNYELDDRDSVQWLGGVNLVFSGPTEQSATWFAGTYYGRDEADNDSEEAHNNTDRRFIGAQAGVVVPLLEQLDTVVSVHYLNSRYDGTNSIYNERREDDYSAFNIDLRWHFNKAWSWTGGYRLIRNDSNIEYYDYTRHLIQTGVRYDFR</sequence>
<dbReference type="SUPFAM" id="SSF56935">
    <property type="entry name" value="Porins"/>
    <property type="match status" value="1"/>
</dbReference>
<organism evidence="3 4">
    <name type="scientific">Pokkaliibacter plantistimulans</name>
    <dbReference type="NCBI Taxonomy" id="1635171"/>
    <lineage>
        <taxon>Bacteria</taxon>
        <taxon>Pseudomonadati</taxon>
        <taxon>Pseudomonadota</taxon>
        <taxon>Gammaproteobacteria</taxon>
        <taxon>Oceanospirillales</taxon>
        <taxon>Balneatrichaceae</taxon>
        <taxon>Pokkaliibacter</taxon>
    </lineage>
</organism>
<dbReference type="EMBL" id="LAPT01000069">
    <property type="protein sequence ID" value="PXF30645.1"/>
    <property type="molecule type" value="Genomic_DNA"/>
</dbReference>
<keyword evidence="1" id="KW-0732">Signal</keyword>
<dbReference type="RefSeq" id="WP_110187911.1">
    <property type="nucleotide sequence ID" value="NZ_CP177354.1"/>
</dbReference>
<evidence type="ECO:0000259" key="2">
    <source>
        <dbReference type="Pfam" id="PF04575"/>
    </source>
</evidence>